<proteinExistence type="predicted"/>
<reference evidence="1 2" key="1">
    <citation type="journal article" date="2021" name="BMC Genomics">
        <title>Datura genome reveals duplications of psychoactive alkaloid biosynthetic genes and high mutation rate following tissue culture.</title>
        <authorList>
            <person name="Rajewski A."/>
            <person name="Carter-House D."/>
            <person name="Stajich J."/>
            <person name="Litt A."/>
        </authorList>
    </citation>
    <scope>NUCLEOTIDE SEQUENCE [LARGE SCALE GENOMIC DNA]</scope>
    <source>
        <strain evidence="1">AR-01</strain>
    </source>
</reference>
<accession>A0ABS8WSG1</accession>
<evidence type="ECO:0000313" key="1">
    <source>
        <dbReference type="EMBL" id="MCE3214983.1"/>
    </source>
</evidence>
<sequence length="140" mass="15995">MSSNPLRGVRTLIRRSAPYDIHHSASTRRHQSAEYSSEITITSLSDRASINRLLRPHAAEDYSNGPSSQNYELIDGHYYVTSDFFNLLIARFLHNLDQEANYMEEETFVLYVKRNLSMKRLLGHLSVDTNIMQAASNNGC</sequence>
<gene>
    <name evidence="1" type="ORF">HAX54_000490</name>
</gene>
<protein>
    <submittedName>
        <fullName evidence="1">Uncharacterized protein</fullName>
    </submittedName>
</protein>
<keyword evidence="2" id="KW-1185">Reference proteome</keyword>
<name>A0ABS8WSG1_DATST</name>
<organism evidence="1 2">
    <name type="scientific">Datura stramonium</name>
    <name type="common">Jimsonweed</name>
    <name type="synonym">Common thornapple</name>
    <dbReference type="NCBI Taxonomy" id="4076"/>
    <lineage>
        <taxon>Eukaryota</taxon>
        <taxon>Viridiplantae</taxon>
        <taxon>Streptophyta</taxon>
        <taxon>Embryophyta</taxon>
        <taxon>Tracheophyta</taxon>
        <taxon>Spermatophyta</taxon>
        <taxon>Magnoliopsida</taxon>
        <taxon>eudicotyledons</taxon>
        <taxon>Gunneridae</taxon>
        <taxon>Pentapetalae</taxon>
        <taxon>asterids</taxon>
        <taxon>lamiids</taxon>
        <taxon>Solanales</taxon>
        <taxon>Solanaceae</taxon>
        <taxon>Solanoideae</taxon>
        <taxon>Datureae</taxon>
        <taxon>Datura</taxon>
    </lineage>
</organism>
<dbReference type="Proteomes" id="UP000823775">
    <property type="component" value="Unassembled WGS sequence"/>
</dbReference>
<evidence type="ECO:0000313" key="2">
    <source>
        <dbReference type="Proteomes" id="UP000823775"/>
    </source>
</evidence>
<comment type="caution">
    <text evidence="1">The sequence shown here is derived from an EMBL/GenBank/DDBJ whole genome shotgun (WGS) entry which is preliminary data.</text>
</comment>
<dbReference type="EMBL" id="JACEIK010010130">
    <property type="protein sequence ID" value="MCE3214983.1"/>
    <property type="molecule type" value="Genomic_DNA"/>
</dbReference>